<evidence type="ECO:0000313" key="11">
    <source>
        <dbReference type="Proteomes" id="UP000001610"/>
    </source>
</evidence>
<feature type="region of interest" description="Disordered" evidence="8">
    <location>
        <begin position="126"/>
        <end position="157"/>
    </location>
</feature>
<dbReference type="STRING" id="983644.G3JJ58"/>
<dbReference type="Proteomes" id="UP000001610">
    <property type="component" value="Unassembled WGS sequence"/>
</dbReference>
<evidence type="ECO:0000256" key="7">
    <source>
        <dbReference type="ARBA" id="ARBA00023242"/>
    </source>
</evidence>
<name>G3JJ58_CORMM</name>
<keyword evidence="5" id="KW-0238">DNA-binding</keyword>
<feature type="compositionally biased region" description="Low complexity" evidence="8">
    <location>
        <begin position="130"/>
        <end position="144"/>
    </location>
</feature>
<dbReference type="GO" id="GO:0005634">
    <property type="term" value="C:nucleus"/>
    <property type="evidence" value="ECO:0007669"/>
    <property type="project" value="UniProtKB-SubCell"/>
</dbReference>
<reference evidence="10 11" key="1">
    <citation type="journal article" date="2011" name="Genome Biol.">
        <title>Genome sequence of the insect pathogenic fungus Cordyceps militaris, a valued traditional Chinese medicine.</title>
        <authorList>
            <person name="Zheng P."/>
            <person name="Xia Y."/>
            <person name="Xiao G."/>
            <person name="Xiong C."/>
            <person name="Hu X."/>
            <person name="Zhang S."/>
            <person name="Zheng H."/>
            <person name="Huang Y."/>
            <person name="Zhou Y."/>
            <person name="Wang S."/>
            <person name="Zhao G.P."/>
            <person name="Liu X."/>
            <person name="St Leger R.J."/>
            <person name="Wang C."/>
        </authorList>
    </citation>
    <scope>NUCLEOTIDE SEQUENCE [LARGE SCALE GENOMIC DNA]</scope>
    <source>
        <strain evidence="10 11">CM01</strain>
    </source>
</reference>
<feature type="domain" description="Zn(2)-C6 fungal-type" evidence="9">
    <location>
        <begin position="67"/>
        <end position="100"/>
    </location>
</feature>
<feature type="region of interest" description="Disordered" evidence="8">
    <location>
        <begin position="1"/>
        <end position="62"/>
    </location>
</feature>
<evidence type="ECO:0000256" key="5">
    <source>
        <dbReference type="ARBA" id="ARBA00023125"/>
    </source>
</evidence>
<dbReference type="KEGG" id="cmt:CCM_06160"/>
<dbReference type="PANTHER" id="PTHR31845:SF39">
    <property type="entry name" value="TRANSCRIPTION FACTOR PBCR-RELATED"/>
    <property type="match status" value="1"/>
</dbReference>
<organism evidence="10 11">
    <name type="scientific">Cordyceps militaris (strain CM01)</name>
    <name type="common">Caterpillar fungus</name>
    <dbReference type="NCBI Taxonomy" id="983644"/>
    <lineage>
        <taxon>Eukaryota</taxon>
        <taxon>Fungi</taxon>
        <taxon>Dikarya</taxon>
        <taxon>Ascomycota</taxon>
        <taxon>Pezizomycotina</taxon>
        <taxon>Sordariomycetes</taxon>
        <taxon>Hypocreomycetidae</taxon>
        <taxon>Hypocreales</taxon>
        <taxon>Cordycipitaceae</taxon>
        <taxon>Cordyceps</taxon>
    </lineage>
</organism>
<dbReference type="OMA" id="IYMHEIG"/>
<evidence type="ECO:0000256" key="1">
    <source>
        <dbReference type="ARBA" id="ARBA00004123"/>
    </source>
</evidence>
<evidence type="ECO:0000256" key="6">
    <source>
        <dbReference type="ARBA" id="ARBA00023163"/>
    </source>
</evidence>
<dbReference type="GO" id="GO:0008270">
    <property type="term" value="F:zinc ion binding"/>
    <property type="evidence" value="ECO:0007669"/>
    <property type="project" value="InterPro"/>
</dbReference>
<gene>
    <name evidence="10" type="ORF">CCM_06160</name>
</gene>
<keyword evidence="2" id="KW-0479">Metal-binding</keyword>
<feature type="region of interest" description="Disordered" evidence="8">
    <location>
        <begin position="385"/>
        <end position="416"/>
    </location>
</feature>
<keyword evidence="4" id="KW-0805">Transcription regulation</keyword>
<evidence type="ECO:0000256" key="4">
    <source>
        <dbReference type="ARBA" id="ARBA00023015"/>
    </source>
</evidence>
<dbReference type="InterPro" id="IPR036864">
    <property type="entry name" value="Zn2-C6_fun-type_DNA-bd_sf"/>
</dbReference>
<keyword evidence="7" id="KW-0539">Nucleus</keyword>
<feature type="region of interest" description="Disordered" evidence="8">
    <location>
        <begin position="184"/>
        <end position="236"/>
    </location>
</feature>
<dbReference type="CDD" id="cd12148">
    <property type="entry name" value="fungal_TF_MHR"/>
    <property type="match status" value="1"/>
</dbReference>
<keyword evidence="6" id="KW-0804">Transcription</keyword>
<dbReference type="GO" id="GO:0000976">
    <property type="term" value="F:transcription cis-regulatory region binding"/>
    <property type="evidence" value="ECO:0007669"/>
    <property type="project" value="TreeGrafter"/>
</dbReference>
<dbReference type="PROSITE" id="PS50048">
    <property type="entry name" value="ZN2_CY6_FUNGAL_2"/>
    <property type="match status" value="1"/>
</dbReference>
<feature type="region of interest" description="Disordered" evidence="8">
    <location>
        <begin position="708"/>
        <end position="734"/>
    </location>
</feature>
<accession>G3JJ58</accession>
<dbReference type="GO" id="GO:0000981">
    <property type="term" value="F:DNA-binding transcription factor activity, RNA polymerase II-specific"/>
    <property type="evidence" value="ECO:0007669"/>
    <property type="project" value="InterPro"/>
</dbReference>
<dbReference type="PROSITE" id="PS00463">
    <property type="entry name" value="ZN2_CY6_FUNGAL_1"/>
    <property type="match status" value="1"/>
</dbReference>
<dbReference type="InterPro" id="IPR001138">
    <property type="entry name" value="Zn2Cys6_DnaBD"/>
</dbReference>
<keyword evidence="3" id="KW-0862">Zinc</keyword>
<dbReference type="HOGENOM" id="CLU_006524_0_0_1"/>
<evidence type="ECO:0000256" key="3">
    <source>
        <dbReference type="ARBA" id="ARBA00022833"/>
    </source>
</evidence>
<proteinExistence type="predicted"/>
<dbReference type="CDD" id="cd00067">
    <property type="entry name" value="GAL4"/>
    <property type="match status" value="1"/>
</dbReference>
<dbReference type="AlphaFoldDB" id="G3JJ58"/>
<comment type="subcellular location">
    <subcellularLocation>
        <location evidence="1">Nucleus</location>
    </subcellularLocation>
</comment>
<keyword evidence="11" id="KW-1185">Reference proteome</keyword>
<protein>
    <submittedName>
        <fullName evidence="10">C6 transcription factor (War1), putative</fullName>
    </submittedName>
</protein>
<evidence type="ECO:0000313" key="10">
    <source>
        <dbReference type="EMBL" id="EGX92000.1"/>
    </source>
</evidence>
<dbReference type="InterPro" id="IPR051089">
    <property type="entry name" value="prtT"/>
</dbReference>
<evidence type="ECO:0000256" key="8">
    <source>
        <dbReference type="SAM" id="MobiDB-lite"/>
    </source>
</evidence>
<evidence type="ECO:0000256" key="2">
    <source>
        <dbReference type="ARBA" id="ARBA00022723"/>
    </source>
</evidence>
<dbReference type="OrthoDB" id="8062037at2759"/>
<dbReference type="FunFam" id="4.10.240.10:FF:000003">
    <property type="entry name" value="C6 transcription factor (Leu3)"/>
    <property type="match status" value="1"/>
</dbReference>
<dbReference type="InParanoid" id="G3JJ58"/>
<dbReference type="GO" id="GO:0001216">
    <property type="term" value="F:DNA-binding transcription activator activity"/>
    <property type="evidence" value="ECO:0007669"/>
    <property type="project" value="UniProtKB-ARBA"/>
</dbReference>
<dbReference type="SUPFAM" id="SSF57701">
    <property type="entry name" value="Zn2/Cys6 DNA-binding domain"/>
    <property type="match status" value="1"/>
</dbReference>
<feature type="compositionally biased region" description="Basic and acidic residues" evidence="8">
    <location>
        <begin position="145"/>
        <end position="157"/>
    </location>
</feature>
<dbReference type="eggNOG" id="ENOG502QRSG">
    <property type="taxonomic scope" value="Eukaryota"/>
</dbReference>
<dbReference type="PANTHER" id="PTHR31845">
    <property type="entry name" value="FINGER DOMAIN PROTEIN, PUTATIVE-RELATED"/>
    <property type="match status" value="1"/>
</dbReference>
<dbReference type="RefSeq" id="XP_006671364.1">
    <property type="nucleotide sequence ID" value="XM_006671301.1"/>
</dbReference>
<dbReference type="Pfam" id="PF00172">
    <property type="entry name" value="Zn_clus"/>
    <property type="match status" value="1"/>
</dbReference>
<feature type="compositionally biased region" description="Low complexity" evidence="8">
    <location>
        <begin position="37"/>
        <end position="48"/>
    </location>
</feature>
<dbReference type="VEuPathDB" id="FungiDB:CCM_06160"/>
<feature type="compositionally biased region" description="Low complexity" evidence="8">
    <location>
        <begin position="1"/>
        <end position="16"/>
    </location>
</feature>
<dbReference type="EMBL" id="JH126402">
    <property type="protein sequence ID" value="EGX92000.1"/>
    <property type="molecule type" value="Genomic_DNA"/>
</dbReference>
<feature type="compositionally biased region" description="Low complexity" evidence="8">
    <location>
        <begin position="719"/>
        <end position="734"/>
    </location>
</feature>
<evidence type="ECO:0000259" key="9">
    <source>
        <dbReference type="PROSITE" id="PS50048"/>
    </source>
</evidence>
<sequence length="890" mass="95475">MEESSGSGAGYASSGGDSHTPSPSAASHDGTPGTTVASLAGPSSGSPAMQTSAAAADGTVDPKKLRACEACRGLKVRCEPNPVEGQPCKRCKKAGRRCVVTAPTRKRQKKTDSRVSELERKIDALTASLQARAGGVGQHQQHQQQQERHGRGQEHRNWENDVAPWESGRPADQDSHFQQLVSMAGRKRKAGEDGDAGDGGSSNQGAPTPRRHARPAVATATAPAEDDDRRPSAAAAAVGWPAYTSRATDGDVVDRGLVPLELAARLFSRYKAHMVRHLPGIVFPPSTTVATLRATRPVLFLAVLAAAAGEDHALQRVLQKELMRIFADKIIVTGEKSLELVQALNVAVIWYWPPEYFEELKFYQLIHTAAVMAIDIGLGRKTNGRARRNQTTTTPVGMGWRGDPSRHKTPPPDPTSLEARRTWLTCYYLASNTAMSLHRPNLIRWTAFMAESMALLETSPDAAPTDKYFCHLVWTHQLGEQIGAQLSMDDPDAVVDITDARTQYALRALERELERYRAGVPPERMQATLKIGFDLLNLYMHETVLHGDHFTEVGTGAGFHAEALQDGLLARHDDDDAQQQQRRPLSAQHVNALTSCLAAIDGILATFLALDVDSIRCLPVFNFVRVAYAVVVLMKMYFSADAATAAGADFGAVFTRESMGVQVHLDALLDKFRETAAGDRCRPASKFLVVLAMLRSWFVKQGRTTTTEAAAGGGGGGAAAAAQTQQQPQQFQPQTANTPLQMLSEVATGSADQPNNNTGGTSSPFGYYHRAAGFFPDALPPTTTTPAGGGAPFDAGGHMYPPWIAEALLCNGGGGFDGVTGTGAEFPTVMGMGAGMQGGGFDGASAATNDEFWTDMFQGIPDPNMNRKGGGMDMYDMMLCDEGVDGRLRY</sequence>
<dbReference type="GeneID" id="18168175"/>
<dbReference type="SMART" id="SM00066">
    <property type="entry name" value="GAL4"/>
    <property type="match status" value="1"/>
</dbReference>
<dbReference type="Gene3D" id="4.10.240.10">
    <property type="entry name" value="Zn(2)-C6 fungal-type DNA-binding domain"/>
    <property type="match status" value="1"/>
</dbReference>